<dbReference type="RefSeq" id="WP_198075144.1">
    <property type="nucleotide sequence ID" value="NZ_JAEDAE010000003.1"/>
</dbReference>
<dbReference type="Pfam" id="PF23759">
    <property type="entry name" value="GBD_T9SS_assoc"/>
    <property type="match status" value="1"/>
</dbReference>
<dbReference type="Pfam" id="PF00041">
    <property type="entry name" value="fn3"/>
    <property type="match status" value="1"/>
</dbReference>
<dbReference type="Gene3D" id="2.60.120.260">
    <property type="entry name" value="Galactose-binding domain-like"/>
    <property type="match status" value="1"/>
</dbReference>
<evidence type="ECO:0000256" key="1">
    <source>
        <dbReference type="SAM" id="SignalP"/>
    </source>
</evidence>
<feature type="domain" description="Fibronectin type-III" evidence="2">
    <location>
        <begin position="757"/>
        <end position="849"/>
    </location>
</feature>
<dbReference type="Gene3D" id="2.60.40.10">
    <property type="entry name" value="Immunoglobulins"/>
    <property type="match status" value="2"/>
</dbReference>
<dbReference type="Proteomes" id="UP000625631">
    <property type="component" value="Unassembled WGS sequence"/>
</dbReference>
<keyword evidence="1" id="KW-0732">Signal</keyword>
<dbReference type="InterPro" id="IPR013783">
    <property type="entry name" value="Ig-like_fold"/>
</dbReference>
<sequence length="1073" mass="108648">MKRSFTRLFRPLLCALGVGMSYQAQAGFTPVTVTGFTADVVANGTGTVMSSTTSDMDGGAVNSRFAFVAPNFVSPTGATPTSSLPATGLINSVATSGLSFQLASYSANNSLRIAATGSGTLTLATPQSAGEIYFLASSGNGASTVTVTVTFTDQTTQVFAGQTVADWFAGSGFAIQGISRVNYDNNTIENSTTDPRLYQIRLALAAGNYTKQIQSIGFAKTSTTGVLNVMAISTNALCTAAPTAGTAVASVTSVCASTPVALSLTGSSADAGITYQWQASTNGGTTWTDIAGATASTYTATGQTVTTQYRARLTCTSTTQTATSTAVTVTATPPTYATLPVVQSFETTWIDVCNTRDAPSASWRNSPATGNGSWRREDDGAAAAWTSVTYGAYSPVSSQGLHSARFHSSYATSGTIGTLDLYVNLSAAGAKRLSFDFVNTSGSDSLIVQLSNDGGATFSRLDGYKLSATFATQVLPISSTSATAVIRFRARADYGSTDIGLDNIILESATGCLTPASLTGTTTTTTASLSWLTGGTGTYTVLYGPTGFDPTQSSSTANPYTTVTGLTAPPYNITGLVPGTTYQFYVTQNCSATTNSGLAGPGVFTTQIVNDDPCGATTLTVNNTCTALSTTSLGATQTASTVYGTGGQGTGCGSITAPHDVWFKFTTAATGPTSTAVRISVTGGAASVVRGYSGTACAGPLTYINCAGTASNTAAPNLDLTGLTPSTTYYVRVNEYSTTGTLGNFTICATPVPNCPAPTGLTAGTLTNNTATVSWASTTTGSTYTVIYGPTGFTPPAGGTTITGLTATSTTLTGLTAATNYCFYVQQVCGGFNGSSALVGPVCFTTPLTAPANDEPCGALALGSATVSSSNSGATTSVQNGINTPSCAGGALPKDVWFTFTPTGTSTTLTFTGTSAGALRVFTSPNCSAGPFNEVFCRGSNTANTALGAVSVTGLTAGTRYYMAVSGFTASDTPGTFTLGGTGLVTSTKAQADTDALLVYPNPSNTGQLTLRLNGLSGTGQATLLNALGQVVSAKALTPVAEQTLSTRALAAGLYTLRVTVAGQTYTRKVVLE</sequence>
<dbReference type="InterPro" id="IPR026444">
    <property type="entry name" value="Secre_tail"/>
</dbReference>
<dbReference type="InterPro" id="IPR036116">
    <property type="entry name" value="FN3_sf"/>
</dbReference>
<dbReference type="Pfam" id="PF18962">
    <property type="entry name" value="Por_Secre_tail"/>
    <property type="match status" value="1"/>
</dbReference>
<evidence type="ECO:0000313" key="4">
    <source>
        <dbReference type="Proteomes" id="UP000625631"/>
    </source>
</evidence>
<gene>
    <name evidence="3" type="ORF">I7X13_08400</name>
</gene>
<protein>
    <submittedName>
        <fullName evidence="3">T9SS type A sorting domain-containing protein</fullName>
    </submittedName>
</protein>
<dbReference type="SUPFAM" id="SSF49265">
    <property type="entry name" value="Fibronectin type III"/>
    <property type="match status" value="2"/>
</dbReference>
<dbReference type="InterPro" id="IPR003961">
    <property type="entry name" value="FN3_dom"/>
</dbReference>
<dbReference type="SMART" id="SM00060">
    <property type="entry name" value="FN3"/>
    <property type="match status" value="4"/>
</dbReference>
<dbReference type="Gene3D" id="2.60.40.2700">
    <property type="match status" value="1"/>
</dbReference>
<accession>A0ABS0Q6R9</accession>
<feature type="chain" id="PRO_5046743562" evidence="1">
    <location>
        <begin position="27"/>
        <end position="1073"/>
    </location>
</feature>
<dbReference type="EMBL" id="JAEDAE010000003">
    <property type="protein sequence ID" value="MBH8558063.1"/>
    <property type="molecule type" value="Genomic_DNA"/>
</dbReference>
<keyword evidence="4" id="KW-1185">Reference proteome</keyword>
<feature type="signal peptide" evidence="1">
    <location>
        <begin position="1"/>
        <end position="26"/>
    </location>
</feature>
<reference evidence="3 4" key="1">
    <citation type="submission" date="2020-12" db="EMBL/GenBank/DDBJ databases">
        <title>Hymenobacter sp.</title>
        <authorList>
            <person name="Kim M.K."/>
        </authorList>
    </citation>
    <scope>NUCLEOTIDE SEQUENCE [LARGE SCALE GENOMIC DNA]</scope>
    <source>
        <strain evidence="3 4">BT442</strain>
    </source>
</reference>
<dbReference type="PROSITE" id="PS50853">
    <property type="entry name" value="FN3"/>
    <property type="match status" value="2"/>
</dbReference>
<dbReference type="NCBIfam" id="TIGR04183">
    <property type="entry name" value="Por_Secre_tail"/>
    <property type="match status" value="1"/>
</dbReference>
<feature type="domain" description="Fibronectin type-III" evidence="2">
    <location>
        <begin position="514"/>
        <end position="609"/>
    </location>
</feature>
<comment type="caution">
    <text evidence="3">The sequence shown here is derived from an EMBL/GenBank/DDBJ whole genome shotgun (WGS) entry which is preliminary data.</text>
</comment>
<evidence type="ECO:0000259" key="2">
    <source>
        <dbReference type="PROSITE" id="PS50853"/>
    </source>
</evidence>
<name>A0ABS0Q6R9_9BACT</name>
<organism evidence="3 4">
    <name type="scientific">Hymenobacter negativus</name>
    <dbReference type="NCBI Taxonomy" id="2795026"/>
    <lineage>
        <taxon>Bacteria</taxon>
        <taxon>Pseudomonadati</taxon>
        <taxon>Bacteroidota</taxon>
        <taxon>Cytophagia</taxon>
        <taxon>Cytophagales</taxon>
        <taxon>Hymenobacteraceae</taxon>
        <taxon>Hymenobacter</taxon>
    </lineage>
</organism>
<proteinExistence type="predicted"/>
<evidence type="ECO:0000313" key="3">
    <source>
        <dbReference type="EMBL" id="MBH8558063.1"/>
    </source>
</evidence>
<dbReference type="InterPro" id="IPR056600">
    <property type="entry name" value="GBD_T9SS_assoc"/>
</dbReference>